<reference evidence="1" key="1">
    <citation type="submission" date="2020-05" db="EMBL/GenBank/DDBJ databases">
        <title>Large-scale comparative analyses of tick genomes elucidate their genetic diversity and vector capacities.</title>
        <authorList>
            <person name="Jia N."/>
            <person name="Wang J."/>
            <person name="Shi W."/>
            <person name="Du L."/>
            <person name="Sun Y."/>
            <person name="Zhan W."/>
            <person name="Jiang J."/>
            <person name="Wang Q."/>
            <person name="Zhang B."/>
            <person name="Ji P."/>
            <person name="Sakyi L.B."/>
            <person name="Cui X."/>
            <person name="Yuan T."/>
            <person name="Jiang B."/>
            <person name="Yang W."/>
            <person name="Lam T.T.-Y."/>
            <person name="Chang Q."/>
            <person name="Ding S."/>
            <person name="Wang X."/>
            <person name="Zhu J."/>
            <person name="Ruan X."/>
            <person name="Zhao L."/>
            <person name="Wei J."/>
            <person name="Que T."/>
            <person name="Du C."/>
            <person name="Cheng J."/>
            <person name="Dai P."/>
            <person name="Han X."/>
            <person name="Huang E."/>
            <person name="Gao Y."/>
            <person name="Liu J."/>
            <person name="Shao H."/>
            <person name="Ye R."/>
            <person name="Li L."/>
            <person name="Wei W."/>
            <person name="Wang X."/>
            <person name="Wang C."/>
            <person name="Yang T."/>
            <person name="Huo Q."/>
            <person name="Li W."/>
            <person name="Guo W."/>
            <person name="Chen H."/>
            <person name="Zhou L."/>
            <person name="Ni X."/>
            <person name="Tian J."/>
            <person name="Zhou Y."/>
            <person name="Sheng Y."/>
            <person name="Liu T."/>
            <person name="Pan Y."/>
            <person name="Xia L."/>
            <person name="Li J."/>
            <person name="Zhao F."/>
            <person name="Cao W."/>
        </authorList>
    </citation>
    <scope>NUCLEOTIDE SEQUENCE</scope>
    <source>
        <strain evidence="1">Hyas-2018</strain>
    </source>
</reference>
<organism evidence="1 2">
    <name type="scientific">Hyalomma asiaticum</name>
    <name type="common">Tick</name>
    <dbReference type="NCBI Taxonomy" id="266040"/>
    <lineage>
        <taxon>Eukaryota</taxon>
        <taxon>Metazoa</taxon>
        <taxon>Ecdysozoa</taxon>
        <taxon>Arthropoda</taxon>
        <taxon>Chelicerata</taxon>
        <taxon>Arachnida</taxon>
        <taxon>Acari</taxon>
        <taxon>Parasitiformes</taxon>
        <taxon>Ixodida</taxon>
        <taxon>Ixodoidea</taxon>
        <taxon>Ixodidae</taxon>
        <taxon>Hyalomminae</taxon>
        <taxon>Hyalomma</taxon>
    </lineage>
</organism>
<evidence type="ECO:0000313" key="2">
    <source>
        <dbReference type="Proteomes" id="UP000821845"/>
    </source>
</evidence>
<dbReference type="Proteomes" id="UP000821845">
    <property type="component" value="Chromosome 6"/>
</dbReference>
<keyword evidence="2" id="KW-1185">Reference proteome</keyword>
<evidence type="ECO:0000313" key="1">
    <source>
        <dbReference type="EMBL" id="KAH6927874.1"/>
    </source>
</evidence>
<gene>
    <name evidence="1" type="ORF">HPB50_009763</name>
</gene>
<dbReference type="EMBL" id="CM023486">
    <property type="protein sequence ID" value="KAH6927874.1"/>
    <property type="molecule type" value="Genomic_DNA"/>
</dbReference>
<name>A0ACB7S2D8_HYAAI</name>
<sequence length="109" mass="12339">MSCRGVRDLSVDVVSTPFFARVMRRRRRRRTDRLLMLAQGERVFRVGRSIKNPCPTLCIPEALRHGFRGGLPSVRAAGCFRFLVGRLLSCVAPRLLSVRKRTRAMLVAG</sequence>
<proteinExistence type="predicted"/>
<protein>
    <submittedName>
        <fullName evidence="1">Uncharacterized protein</fullName>
    </submittedName>
</protein>
<accession>A0ACB7S2D8</accession>
<comment type="caution">
    <text evidence="1">The sequence shown here is derived from an EMBL/GenBank/DDBJ whole genome shotgun (WGS) entry which is preliminary data.</text>
</comment>